<organism evidence="8 9">
    <name type="scientific">Peptococcus niger</name>
    <dbReference type="NCBI Taxonomy" id="2741"/>
    <lineage>
        <taxon>Bacteria</taxon>
        <taxon>Bacillati</taxon>
        <taxon>Bacillota</taxon>
        <taxon>Clostridia</taxon>
        <taxon>Eubacteriales</taxon>
        <taxon>Peptococcaceae</taxon>
        <taxon>Peptococcus</taxon>
    </lineage>
</organism>
<dbReference type="PROSITE" id="PS00112">
    <property type="entry name" value="PHOSPHAGEN_KINASE"/>
    <property type="match status" value="1"/>
</dbReference>
<gene>
    <name evidence="8" type="ORF">SAMN04489866_10653</name>
</gene>
<dbReference type="AlphaFoldDB" id="A0A1G6X4T5"/>
<evidence type="ECO:0000256" key="3">
    <source>
        <dbReference type="ARBA" id="ARBA00022777"/>
    </source>
</evidence>
<keyword evidence="3 5" id="KW-0418">Kinase</keyword>
<reference evidence="8 9" key="1">
    <citation type="submission" date="2016-10" db="EMBL/GenBank/DDBJ databases">
        <authorList>
            <person name="de Groot N.N."/>
        </authorList>
    </citation>
    <scope>NUCLEOTIDE SEQUENCE [LARGE SCALE GENOMIC DNA]</scope>
    <source>
        <strain evidence="8 9">DSM 20475</strain>
    </source>
</reference>
<keyword evidence="9" id="KW-1185">Reference proteome</keyword>
<keyword evidence="2 5" id="KW-0547">Nucleotide-binding</keyword>
<accession>A0A1G6X4T5</accession>
<evidence type="ECO:0000256" key="6">
    <source>
        <dbReference type="RuleBase" id="RU000505"/>
    </source>
</evidence>
<name>A0A1G6X4T5_PEPNI</name>
<dbReference type="EMBL" id="FNAF01000006">
    <property type="protein sequence ID" value="SDD73200.1"/>
    <property type="molecule type" value="Genomic_DNA"/>
</dbReference>
<evidence type="ECO:0000313" key="9">
    <source>
        <dbReference type="Proteomes" id="UP000198995"/>
    </source>
</evidence>
<keyword evidence="4 5" id="KW-0067">ATP-binding</keyword>
<sequence length="365" mass="40494">MAMKRVMGMPDLAARLKAEASPWTTGEGPEKDVVLSSRIRLARNFKAEPFPNRQDRESALRVWKTVSDFCNDNKTYQFIDLSRESALVRKVLVEKHLISPDHAQDDDRYRALVLSDDEAAAVMVNEEDHLRLQTFAPGLDLAKAWQRADALDDALGRQSAYAFDAKLGYLTACPTNIGTGLRASVLVHVPGLRLTGGLGIIQQFTQMGMAVRGLFGEGSEAVGDFYQISNQQSLGRTEEDIIKTLEGAARRLIAAERNARDHLYKQRGQALEDEIWRNYGICAYARRLSSAEAYKLLSPLRMGAAVGILAPLTVAQVDKAYLLAQPGYLMLCADQEADDATRDAIRAKKIRHQLYLPASEQVEEA</sequence>
<dbReference type="CDD" id="cd07930">
    <property type="entry name" value="bacterial_phosphagen_kinase"/>
    <property type="match status" value="1"/>
</dbReference>
<dbReference type="InterPro" id="IPR022414">
    <property type="entry name" value="ATP-guanido_PTrfase_cat"/>
</dbReference>
<evidence type="ECO:0000256" key="1">
    <source>
        <dbReference type="ARBA" id="ARBA00022679"/>
    </source>
</evidence>
<dbReference type="Gene3D" id="3.30.590.10">
    <property type="entry name" value="Glutamine synthetase/guanido kinase, catalytic domain"/>
    <property type="match status" value="1"/>
</dbReference>
<dbReference type="STRING" id="2741.SAMN04489866_10653"/>
<dbReference type="PROSITE" id="PS51510">
    <property type="entry name" value="PHOSPHAGEN_KINASE_C"/>
    <property type="match status" value="1"/>
</dbReference>
<dbReference type="SUPFAM" id="SSF55931">
    <property type="entry name" value="Glutamine synthetase/guanido kinase"/>
    <property type="match status" value="1"/>
</dbReference>
<evidence type="ECO:0000256" key="5">
    <source>
        <dbReference type="PROSITE-ProRule" id="PRU00843"/>
    </source>
</evidence>
<dbReference type="InterPro" id="IPR014746">
    <property type="entry name" value="Gln_synth/guanido_kin_cat_dom"/>
</dbReference>
<feature type="binding site" evidence="5">
    <location>
        <begin position="212"/>
        <end position="217"/>
    </location>
    <ligand>
        <name>ATP</name>
        <dbReference type="ChEBI" id="CHEBI:30616"/>
    </ligand>
</feature>
<dbReference type="GO" id="GO:0005615">
    <property type="term" value="C:extracellular space"/>
    <property type="evidence" value="ECO:0007669"/>
    <property type="project" value="TreeGrafter"/>
</dbReference>
<dbReference type="GO" id="GO:0005524">
    <property type="term" value="F:ATP binding"/>
    <property type="evidence" value="ECO:0007669"/>
    <property type="project" value="UniProtKB-UniRule"/>
</dbReference>
<dbReference type="GO" id="GO:0004111">
    <property type="term" value="F:creatine kinase activity"/>
    <property type="evidence" value="ECO:0007669"/>
    <property type="project" value="InterPro"/>
</dbReference>
<feature type="binding site" evidence="5">
    <location>
        <position position="131"/>
    </location>
    <ligand>
        <name>ATP</name>
        <dbReference type="ChEBI" id="CHEBI:30616"/>
    </ligand>
</feature>
<dbReference type="InterPro" id="IPR000749">
    <property type="entry name" value="ATP-guanido_PTrfase"/>
</dbReference>
<dbReference type="PANTHER" id="PTHR11547">
    <property type="entry name" value="ARGININE OR CREATINE KINASE"/>
    <property type="match status" value="1"/>
</dbReference>
<keyword evidence="1 5" id="KW-0808">Transferase</keyword>
<feature type="binding site" evidence="5">
    <location>
        <begin position="36"/>
        <end position="40"/>
    </location>
    <ligand>
        <name>ATP</name>
        <dbReference type="ChEBI" id="CHEBI:30616"/>
    </ligand>
</feature>
<dbReference type="GO" id="GO:0046314">
    <property type="term" value="P:phosphocreatine biosynthetic process"/>
    <property type="evidence" value="ECO:0007669"/>
    <property type="project" value="InterPro"/>
</dbReference>
<evidence type="ECO:0000256" key="2">
    <source>
        <dbReference type="ARBA" id="ARBA00022741"/>
    </source>
</evidence>
<evidence type="ECO:0000313" key="8">
    <source>
        <dbReference type="EMBL" id="SDD73200.1"/>
    </source>
</evidence>
<feature type="domain" description="Phosphagen kinase C-terminal" evidence="7">
    <location>
        <begin position="33"/>
        <end position="259"/>
    </location>
</feature>
<comment type="similarity">
    <text evidence="5 6">Belongs to the ATP:guanido phosphotransferase family.</text>
</comment>
<dbReference type="InterPro" id="IPR023660">
    <property type="entry name" value="Arg_Kinase"/>
</dbReference>
<proteinExistence type="inferred from homology"/>
<protein>
    <submittedName>
        <fullName evidence="8">Protein arginine kinase</fullName>
    </submittedName>
</protein>
<dbReference type="Pfam" id="PF00217">
    <property type="entry name" value="ATP-gua_Ptrans"/>
    <property type="match status" value="1"/>
</dbReference>
<dbReference type="Proteomes" id="UP000198995">
    <property type="component" value="Unassembled WGS sequence"/>
</dbReference>
<evidence type="ECO:0000256" key="4">
    <source>
        <dbReference type="ARBA" id="ARBA00022840"/>
    </source>
</evidence>
<feature type="binding site" evidence="5">
    <location>
        <begin position="182"/>
        <end position="186"/>
    </location>
    <ligand>
        <name>ATP</name>
        <dbReference type="ChEBI" id="CHEBI:30616"/>
    </ligand>
</feature>
<dbReference type="InterPro" id="IPR022415">
    <property type="entry name" value="ATP-guanido_PTrfase_AS"/>
</dbReference>
<dbReference type="PANTHER" id="PTHR11547:SF38">
    <property type="entry name" value="ARGININE KINASE 1-RELATED"/>
    <property type="match status" value="1"/>
</dbReference>
<evidence type="ECO:0000259" key="7">
    <source>
        <dbReference type="PROSITE" id="PS51510"/>
    </source>
</evidence>
<feature type="binding site" evidence="5">
    <location>
        <position position="96"/>
    </location>
    <ligand>
        <name>ATP</name>
        <dbReference type="ChEBI" id="CHEBI:30616"/>
    </ligand>
</feature>